<evidence type="ECO:0000256" key="1">
    <source>
        <dbReference type="SAM" id="MobiDB-lite"/>
    </source>
</evidence>
<name>A0AAF0J7Q9_9BASI</name>
<organism evidence="2 3">
    <name type="scientific">Malassezia cuniculi</name>
    <dbReference type="NCBI Taxonomy" id="948313"/>
    <lineage>
        <taxon>Eukaryota</taxon>
        <taxon>Fungi</taxon>
        <taxon>Dikarya</taxon>
        <taxon>Basidiomycota</taxon>
        <taxon>Ustilaginomycotina</taxon>
        <taxon>Malasseziomycetes</taxon>
        <taxon>Malasseziales</taxon>
        <taxon>Malasseziaceae</taxon>
        <taxon>Malassezia</taxon>
    </lineage>
</organism>
<feature type="region of interest" description="Disordered" evidence="1">
    <location>
        <begin position="118"/>
        <end position="158"/>
    </location>
</feature>
<dbReference type="AlphaFoldDB" id="A0AAF0J7Q9"/>
<proteinExistence type="predicted"/>
<reference evidence="2" key="1">
    <citation type="submission" date="2023-03" db="EMBL/GenBank/DDBJ databases">
        <title>Mating type loci evolution in Malassezia.</title>
        <authorList>
            <person name="Coelho M.A."/>
        </authorList>
    </citation>
    <scope>NUCLEOTIDE SEQUENCE</scope>
    <source>
        <strain evidence="2">CBS 11721</strain>
    </source>
</reference>
<dbReference type="EMBL" id="CP119880">
    <property type="protein sequence ID" value="WFD35954.1"/>
    <property type="molecule type" value="Genomic_DNA"/>
</dbReference>
<protein>
    <submittedName>
        <fullName evidence="2">Uncharacterized protein</fullName>
    </submittedName>
</protein>
<accession>A0AAF0J7Q9</accession>
<sequence>MAKKKAAPQLDACREFEDEKVLQNALPGRDSFDIEIYGMTGVPDRDLIQWRARQAAAAGVKPGSASVQAPAPKRPKIQNVVLTPEQLRAQLEAHKSLMNAAANPPTARAQTLTPEPLSTVAVAAQPQPDPAPDPAPVPAPAPAGPQPHPHRAALERGEKQRLVYTDTLLSPDEKLARLARYAYVESAPVSVRAPAVRTMRPTAAELF</sequence>
<keyword evidence="3" id="KW-1185">Reference proteome</keyword>
<evidence type="ECO:0000313" key="3">
    <source>
        <dbReference type="Proteomes" id="UP001219933"/>
    </source>
</evidence>
<feature type="compositionally biased region" description="Pro residues" evidence="1">
    <location>
        <begin position="127"/>
        <end position="147"/>
    </location>
</feature>
<evidence type="ECO:0000313" key="2">
    <source>
        <dbReference type="EMBL" id="WFD35954.1"/>
    </source>
</evidence>
<dbReference type="Proteomes" id="UP001219933">
    <property type="component" value="Chromosome 4"/>
</dbReference>
<gene>
    <name evidence="2" type="ORF">MCUN1_002825</name>
</gene>